<dbReference type="CDD" id="cd03112">
    <property type="entry name" value="CobW-like"/>
    <property type="match status" value="1"/>
</dbReference>
<dbReference type="InterPro" id="IPR027417">
    <property type="entry name" value="P-loop_NTPase"/>
</dbReference>
<keyword evidence="8" id="KW-1185">Reference proteome</keyword>
<evidence type="ECO:0000259" key="6">
    <source>
        <dbReference type="SMART" id="SM00833"/>
    </source>
</evidence>
<dbReference type="SUPFAM" id="SSF52540">
    <property type="entry name" value="P-loop containing nucleoside triphosphate hydrolases"/>
    <property type="match status" value="1"/>
</dbReference>
<dbReference type="InterPro" id="IPR003495">
    <property type="entry name" value="CobW/HypB/UreG_nucleotide-bd"/>
</dbReference>
<dbReference type="Proteomes" id="UP001596523">
    <property type="component" value="Unassembled WGS sequence"/>
</dbReference>
<proteinExistence type="inferred from homology"/>
<evidence type="ECO:0000256" key="3">
    <source>
        <dbReference type="ARBA" id="ARBA00023186"/>
    </source>
</evidence>
<dbReference type="Gene3D" id="3.40.50.300">
    <property type="entry name" value="P-loop containing nucleotide triphosphate hydrolases"/>
    <property type="match status" value="1"/>
</dbReference>
<dbReference type="InterPro" id="IPR011629">
    <property type="entry name" value="CobW-like_C"/>
</dbReference>
<evidence type="ECO:0000256" key="1">
    <source>
        <dbReference type="ARBA" id="ARBA00022741"/>
    </source>
</evidence>
<sequence length="396" mass="42709">MPALPHRPADGPLPVTVLSGFLGAGKTTLLNHVLANRQGLRVAVVVNDMSEINIDASLVRDGGSLSRTEERLVELTNGCICCTLRDDLLDEVARLAHEGRFDHLLIESSGISEPMPVAATFAFARDDGATLTGLARLDTMVTVVDAVNFLPELDRGDDLTDRGLAPVEDDERTVSDLLVDQIEFADVLLLNKTDLVGTDEAARLEATLVRLNPAARVRRIAHGVIDPAELLGTGLFDLAKAEQAPGWVAELNGDHIPETEEYGISSLVLRDPRPFHPERLWQLVTGPLDEGAYGQVLRSKGFFTLATRPGVTGLWSHAGSVARFEPSAAAHGDDPVQGQELVFIGTGLRHDELRAALGRCLLTDAELTAGPACWTRLPDPFPVWDVHASDGCDLER</sequence>
<dbReference type="Pfam" id="PF07683">
    <property type="entry name" value="CobW_C"/>
    <property type="match status" value="1"/>
</dbReference>
<reference evidence="8" key="1">
    <citation type="journal article" date="2019" name="Int. J. Syst. Evol. Microbiol.">
        <title>The Global Catalogue of Microorganisms (GCM) 10K type strain sequencing project: providing services to taxonomists for standard genome sequencing and annotation.</title>
        <authorList>
            <consortium name="The Broad Institute Genomics Platform"/>
            <consortium name="The Broad Institute Genome Sequencing Center for Infectious Disease"/>
            <person name="Wu L."/>
            <person name="Ma J."/>
        </authorList>
    </citation>
    <scope>NUCLEOTIDE SEQUENCE [LARGE SCALE GENOMIC DNA]</scope>
    <source>
        <strain evidence="8">SYNS20</strain>
    </source>
</reference>
<dbReference type="InterPro" id="IPR051927">
    <property type="entry name" value="Zn_Chap_cDPG_Synth"/>
</dbReference>
<evidence type="ECO:0000313" key="8">
    <source>
        <dbReference type="Proteomes" id="UP001596523"/>
    </source>
</evidence>
<evidence type="ECO:0000256" key="2">
    <source>
        <dbReference type="ARBA" id="ARBA00022801"/>
    </source>
</evidence>
<comment type="caution">
    <text evidence="7">The sequence shown here is derived from an EMBL/GenBank/DDBJ whole genome shotgun (WGS) entry which is preliminary data.</text>
</comment>
<evidence type="ECO:0000256" key="4">
    <source>
        <dbReference type="ARBA" id="ARBA00034320"/>
    </source>
</evidence>
<protein>
    <submittedName>
        <fullName evidence="7">GTP-binding protein</fullName>
    </submittedName>
</protein>
<dbReference type="PANTHER" id="PTHR43603">
    <property type="entry name" value="COBW DOMAIN-CONTAINING PROTEIN DDB_G0274527"/>
    <property type="match status" value="1"/>
</dbReference>
<name>A0ABW2JDM4_9ACTN</name>
<dbReference type="EMBL" id="JBHTCF010000001">
    <property type="protein sequence ID" value="MFC7303648.1"/>
    <property type="molecule type" value="Genomic_DNA"/>
</dbReference>
<dbReference type="SMART" id="SM00833">
    <property type="entry name" value="CobW_C"/>
    <property type="match status" value="1"/>
</dbReference>
<dbReference type="Gene3D" id="3.30.1220.10">
    <property type="entry name" value="CobW-like, C-terminal domain"/>
    <property type="match status" value="1"/>
</dbReference>
<feature type="domain" description="CobW C-terminal" evidence="6">
    <location>
        <begin position="264"/>
        <end position="361"/>
    </location>
</feature>
<evidence type="ECO:0000256" key="5">
    <source>
        <dbReference type="ARBA" id="ARBA00049117"/>
    </source>
</evidence>
<organism evidence="7 8">
    <name type="scientific">Streptomyces monticola</name>
    <dbReference type="NCBI Taxonomy" id="2666263"/>
    <lineage>
        <taxon>Bacteria</taxon>
        <taxon>Bacillati</taxon>
        <taxon>Actinomycetota</taxon>
        <taxon>Actinomycetes</taxon>
        <taxon>Kitasatosporales</taxon>
        <taxon>Streptomycetaceae</taxon>
        <taxon>Streptomyces</taxon>
    </lineage>
</organism>
<keyword evidence="1" id="KW-0547">Nucleotide-binding</keyword>
<comment type="similarity">
    <text evidence="4">Belongs to the SIMIBI class G3E GTPase family. ZNG1 subfamily.</text>
</comment>
<dbReference type="Pfam" id="PF02492">
    <property type="entry name" value="cobW"/>
    <property type="match status" value="1"/>
</dbReference>
<evidence type="ECO:0000313" key="7">
    <source>
        <dbReference type="EMBL" id="MFC7303648.1"/>
    </source>
</evidence>
<dbReference type="InterPro" id="IPR036627">
    <property type="entry name" value="CobW-likC_sf"/>
</dbReference>
<dbReference type="RefSeq" id="WP_381826932.1">
    <property type="nucleotide sequence ID" value="NZ_JBHTCF010000001.1"/>
</dbReference>
<keyword evidence="3" id="KW-0143">Chaperone</keyword>
<comment type="catalytic activity">
    <reaction evidence="5">
        <text>GTP + H2O = GDP + phosphate + H(+)</text>
        <dbReference type="Rhea" id="RHEA:19669"/>
        <dbReference type="ChEBI" id="CHEBI:15377"/>
        <dbReference type="ChEBI" id="CHEBI:15378"/>
        <dbReference type="ChEBI" id="CHEBI:37565"/>
        <dbReference type="ChEBI" id="CHEBI:43474"/>
        <dbReference type="ChEBI" id="CHEBI:58189"/>
    </reaction>
    <physiologicalReaction direction="left-to-right" evidence="5">
        <dbReference type="Rhea" id="RHEA:19670"/>
    </physiologicalReaction>
</comment>
<gene>
    <name evidence="7" type="ORF">ACFQVC_05375</name>
</gene>
<accession>A0ABW2JDM4</accession>
<keyword evidence="2" id="KW-0378">Hydrolase</keyword>
<dbReference type="PANTHER" id="PTHR43603:SF1">
    <property type="entry name" value="ZINC-REGULATED GTPASE METALLOPROTEIN ACTIVATOR 1"/>
    <property type="match status" value="1"/>
</dbReference>